<accession>A0A1M6NVE4</accession>
<sequence>MKKLQNSIITLLLAVTVIGGGAAKAYTHSSEKDFVFQHQTSLVSAEICCR</sequence>
<proteinExistence type="predicted"/>
<keyword evidence="2" id="KW-1185">Reference proteome</keyword>
<dbReference type="EMBL" id="FQZV01000060">
    <property type="protein sequence ID" value="SHJ99621.1"/>
    <property type="molecule type" value="Genomic_DNA"/>
</dbReference>
<dbReference type="STRING" id="1121919.SAMN02745975_03409"/>
<protein>
    <submittedName>
        <fullName evidence="1">Uncharacterized protein</fullName>
    </submittedName>
</protein>
<dbReference type="Proteomes" id="UP000184536">
    <property type="component" value="Unassembled WGS sequence"/>
</dbReference>
<organism evidence="1 2">
    <name type="scientific">Geosporobacter subterraneus DSM 17957</name>
    <dbReference type="NCBI Taxonomy" id="1121919"/>
    <lineage>
        <taxon>Bacteria</taxon>
        <taxon>Bacillati</taxon>
        <taxon>Bacillota</taxon>
        <taxon>Clostridia</taxon>
        <taxon>Peptostreptococcales</taxon>
        <taxon>Thermotaleaceae</taxon>
        <taxon>Geosporobacter</taxon>
    </lineage>
</organism>
<name>A0A1M6NVE4_9FIRM</name>
<dbReference type="AlphaFoldDB" id="A0A1M6NVE4"/>
<dbReference type="RefSeq" id="WP_190014648.1">
    <property type="nucleotide sequence ID" value="NZ_FQZV01000060.1"/>
</dbReference>
<gene>
    <name evidence="1" type="ORF">SAMN02745975_03409</name>
</gene>
<reference evidence="2" key="1">
    <citation type="submission" date="2016-11" db="EMBL/GenBank/DDBJ databases">
        <authorList>
            <person name="Varghese N."/>
            <person name="Submissions S."/>
        </authorList>
    </citation>
    <scope>NUCLEOTIDE SEQUENCE [LARGE SCALE GENOMIC DNA]</scope>
    <source>
        <strain evidence="2">DSM 17957</strain>
    </source>
</reference>
<evidence type="ECO:0000313" key="2">
    <source>
        <dbReference type="Proteomes" id="UP000184536"/>
    </source>
</evidence>
<evidence type="ECO:0000313" key="1">
    <source>
        <dbReference type="EMBL" id="SHJ99621.1"/>
    </source>
</evidence>